<sequence length="131" mass="14165">MSATIDLSLTDDPDQQNDVFTEAFNSGDGSIFDQLYRADAISNLTGKTLTGPARTEAIKEFLATKPKLTATVLKTFRTADTMLLIVDFSVETVGPDGEPVKLDGTCTDVLVHDENGKWVMAIDRPVMKPAA</sequence>
<dbReference type="Pfam" id="PF14534">
    <property type="entry name" value="DUF4440"/>
    <property type="match status" value="1"/>
</dbReference>
<feature type="domain" description="DUF4440" evidence="1">
    <location>
        <begin position="20"/>
        <end position="120"/>
    </location>
</feature>
<evidence type="ECO:0000313" key="2">
    <source>
        <dbReference type="EMBL" id="MDT0446482.1"/>
    </source>
</evidence>
<reference evidence="3" key="1">
    <citation type="submission" date="2023-07" db="EMBL/GenBank/DDBJ databases">
        <title>30 novel species of actinomycetes from the DSMZ collection.</title>
        <authorList>
            <person name="Nouioui I."/>
        </authorList>
    </citation>
    <scope>NUCLEOTIDE SEQUENCE [LARGE SCALE GENOMIC DNA]</scope>
    <source>
        <strain evidence="3">DSM 41886</strain>
    </source>
</reference>
<dbReference type="Proteomes" id="UP001183615">
    <property type="component" value="Unassembled WGS sequence"/>
</dbReference>
<keyword evidence="3" id="KW-1185">Reference proteome</keyword>
<organism evidence="2 3">
    <name type="scientific">Streptomyces johnsoniae</name>
    <dbReference type="NCBI Taxonomy" id="3075532"/>
    <lineage>
        <taxon>Bacteria</taxon>
        <taxon>Bacillati</taxon>
        <taxon>Actinomycetota</taxon>
        <taxon>Actinomycetes</taxon>
        <taxon>Kitasatosporales</taxon>
        <taxon>Streptomycetaceae</taxon>
        <taxon>Streptomyces</taxon>
    </lineage>
</organism>
<dbReference type="InterPro" id="IPR027843">
    <property type="entry name" value="DUF4440"/>
</dbReference>
<evidence type="ECO:0000259" key="1">
    <source>
        <dbReference type="Pfam" id="PF14534"/>
    </source>
</evidence>
<gene>
    <name evidence="2" type="ORF">RM779_28375</name>
</gene>
<accession>A0ABU2SC58</accession>
<dbReference type="EMBL" id="JAVREV010000020">
    <property type="protein sequence ID" value="MDT0446482.1"/>
    <property type="molecule type" value="Genomic_DNA"/>
</dbReference>
<name>A0ABU2SC58_9ACTN</name>
<proteinExistence type="predicted"/>
<evidence type="ECO:0000313" key="3">
    <source>
        <dbReference type="Proteomes" id="UP001183615"/>
    </source>
</evidence>
<dbReference type="RefSeq" id="WP_077057657.1">
    <property type="nucleotide sequence ID" value="NZ_JAVREV010000020.1"/>
</dbReference>
<protein>
    <submittedName>
        <fullName evidence="2">Nuclear transport factor 2 family protein</fullName>
    </submittedName>
</protein>
<dbReference type="InterPro" id="IPR032710">
    <property type="entry name" value="NTF2-like_dom_sf"/>
</dbReference>
<dbReference type="Gene3D" id="3.10.450.50">
    <property type="match status" value="1"/>
</dbReference>
<dbReference type="SUPFAM" id="SSF54427">
    <property type="entry name" value="NTF2-like"/>
    <property type="match status" value="1"/>
</dbReference>
<comment type="caution">
    <text evidence="2">The sequence shown here is derived from an EMBL/GenBank/DDBJ whole genome shotgun (WGS) entry which is preliminary data.</text>
</comment>